<protein>
    <submittedName>
        <fullName evidence="1">Uncharacterized protein</fullName>
    </submittedName>
</protein>
<dbReference type="KEGG" id="fgg:FSB75_01035"/>
<evidence type="ECO:0000313" key="1">
    <source>
        <dbReference type="EMBL" id="QEC54542.1"/>
    </source>
</evidence>
<dbReference type="RefSeq" id="WP_146781569.1">
    <property type="nucleotide sequence ID" value="NZ_BAABIO010000006.1"/>
</dbReference>
<reference evidence="1 2" key="1">
    <citation type="journal article" date="2015" name="Int. J. Syst. Evol. Microbiol.">
        <title>Flavisolibacter ginsenosidimutans sp. nov., with ginsenoside-converting activity isolated from soil used for cultivating ginseng.</title>
        <authorList>
            <person name="Zhao Y."/>
            <person name="Liu Q."/>
            <person name="Kang M.S."/>
            <person name="Jin F."/>
            <person name="Yu H."/>
            <person name="Im W.T."/>
        </authorList>
    </citation>
    <scope>NUCLEOTIDE SEQUENCE [LARGE SCALE GENOMIC DNA]</scope>
    <source>
        <strain evidence="1 2">Gsoil 636</strain>
    </source>
</reference>
<organism evidence="1 2">
    <name type="scientific">Flavisolibacter ginsenosidimutans</name>
    <dbReference type="NCBI Taxonomy" id="661481"/>
    <lineage>
        <taxon>Bacteria</taxon>
        <taxon>Pseudomonadati</taxon>
        <taxon>Bacteroidota</taxon>
        <taxon>Chitinophagia</taxon>
        <taxon>Chitinophagales</taxon>
        <taxon>Chitinophagaceae</taxon>
        <taxon>Flavisolibacter</taxon>
    </lineage>
</organism>
<dbReference type="Proteomes" id="UP000321204">
    <property type="component" value="Chromosome"/>
</dbReference>
<accession>A0A5B8UDP4</accession>
<dbReference type="EMBL" id="CP042433">
    <property type="protein sequence ID" value="QEC54542.1"/>
    <property type="molecule type" value="Genomic_DNA"/>
</dbReference>
<dbReference type="AlphaFoldDB" id="A0A5B8UDP4"/>
<sequence length="59" mass="6918">MENYEKYFKLGMITVMTAMKKTLSMYPEGINQKQVADMLDELDQQLGIKQTEMELLKRA</sequence>
<gene>
    <name evidence="1" type="ORF">FSB75_01035</name>
</gene>
<keyword evidence="2" id="KW-1185">Reference proteome</keyword>
<evidence type="ECO:0000313" key="2">
    <source>
        <dbReference type="Proteomes" id="UP000321204"/>
    </source>
</evidence>
<dbReference type="OrthoDB" id="9940618at2"/>
<name>A0A5B8UDP4_9BACT</name>
<proteinExistence type="predicted"/>